<dbReference type="Proteomes" id="UP000251993">
    <property type="component" value="Chromosome"/>
</dbReference>
<sequence>MKPFLLLLLGFFWSSIAAAQYPSTNYWFVELGIANSVNNSKSPIKKGNSPVLLWSPKNQTYANIGRHFESTEGHFVEIFFHSRFVGDNLVDSAVLTGIRLGTGKKRMRGFIEVDYGGQNGNFSSYTIQDEAAGYFYGAGFRYLLTKRMSLQISGLRNHFSQFFQVQPPYKHPVRTLLATSLYWNLNIKSDKPAKAPKVKKLSPRRQNRCLYSPSNT</sequence>
<dbReference type="RefSeq" id="WP_114068323.1">
    <property type="nucleotide sequence ID" value="NZ_CP030850.1"/>
</dbReference>
<evidence type="ECO:0000313" key="3">
    <source>
        <dbReference type="EMBL" id="AXE19554.1"/>
    </source>
</evidence>
<dbReference type="OrthoDB" id="940716at2"/>
<feature type="signal peptide" evidence="2">
    <location>
        <begin position="1"/>
        <end position="19"/>
    </location>
</feature>
<keyword evidence="2" id="KW-0732">Signal</keyword>
<gene>
    <name evidence="3" type="ORF">DR864_18325</name>
</gene>
<feature type="compositionally biased region" description="Basic residues" evidence="1">
    <location>
        <begin position="194"/>
        <end position="207"/>
    </location>
</feature>
<feature type="chain" id="PRO_5016666385" description="Outer membrane protein beta-barrel domain-containing protein" evidence="2">
    <location>
        <begin position="20"/>
        <end position="216"/>
    </location>
</feature>
<proteinExistence type="predicted"/>
<organism evidence="3 4">
    <name type="scientific">Runella rosea</name>
    <dbReference type="NCBI Taxonomy" id="2259595"/>
    <lineage>
        <taxon>Bacteria</taxon>
        <taxon>Pseudomonadati</taxon>
        <taxon>Bacteroidota</taxon>
        <taxon>Cytophagia</taxon>
        <taxon>Cytophagales</taxon>
        <taxon>Spirosomataceae</taxon>
        <taxon>Runella</taxon>
    </lineage>
</organism>
<evidence type="ECO:0000256" key="1">
    <source>
        <dbReference type="SAM" id="MobiDB-lite"/>
    </source>
</evidence>
<dbReference type="EMBL" id="CP030850">
    <property type="protein sequence ID" value="AXE19554.1"/>
    <property type="molecule type" value="Genomic_DNA"/>
</dbReference>
<reference evidence="3 4" key="1">
    <citation type="submission" date="2018-07" db="EMBL/GenBank/DDBJ databases">
        <title>Genome sequencing of Runella.</title>
        <authorList>
            <person name="Baek M.-G."/>
            <person name="Yi H."/>
        </authorList>
    </citation>
    <scope>NUCLEOTIDE SEQUENCE [LARGE SCALE GENOMIC DNA]</scope>
    <source>
        <strain evidence="3 4">HYN0085</strain>
    </source>
</reference>
<accession>A0A344TLN3</accession>
<protein>
    <recommendedName>
        <fullName evidence="5">Outer membrane protein beta-barrel domain-containing protein</fullName>
    </recommendedName>
</protein>
<keyword evidence="4" id="KW-1185">Reference proteome</keyword>
<name>A0A344TLN3_9BACT</name>
<evidence type="ECO:0000256" key="2">
    <source>
        <dbReference type="SAM" id="SignalP"/>
    </source>
</evidence>
<feature type="region of interest" description="Disordered" evidence="1">
    <location>
        <begin position="194"/>
        <end position="216"/>
    </location>
</feature>
<evidence type="ECO:0008006" key="5">
    <source>
        <dbReference type="Google" id="ProtNLM"/>
    </source>
</evidence>
<dbReference type="KEGG" id="run:DR864_18325"/>
<evidence type="ECO:0000313" key="4">
    <source>
        <dbReference type="Proteomes" id="UP000251993"/>
    </source>
</evidence>
<dbReference type="AlphaFoldDB" id="A0A344TLN3"/>